<evidence type="ECO:0000313" key="3">
    <source>
        <dbReference type="Proteomes" id="UP000315444"/>
    </source>
</evidence>
<accession>A0AB38PHK2</accession>
<comment type="caution">
    <text evidence="2">The sequence shown here is derived from an EMBL/GenBank/DDBJ whole genome shotgun (WGS) entry which is preliminary data.</text>
</comment>
<dbReference type="AlphaFoldDB" id="A0AB38PHK2"/>
<name>A0AB38PHK2_BACFG</name>
<reference evidence="1 3" key="2">
    <citation type="submission" date="2019-07" db="EMBL/GenBank/DDBJ databases">
        <title>Genome sequencing of Bacteroides fragilis.</title>
        <authorList>
            <person name="Galasyn E.V."/>
            <person name="Ruoff K.L."/>
            <person name="Price C.E."/>
            <person name="Valls R.A."/>
            <person name="O'Toole G.A."/>
        </authorList>
    </citation>
    <scope>NUCLEOTIDE SEQUENCE [LARGE SCALE GENOMIC DNA]</scope>
    <source>
        <strain evidence="1 3">AD135F_1B</strain>
    </source>
</reference>
<evidence type="ECO:0000313" key="1">
    <source>
        <dbReference type="EMBL" id="TWV35625.1"/>
    </source>
</evidence>
<evidence type="ECO:0000313" key="4">
    <source>
        <dbReference type="Proteomes" id="UP000319026"/>
    </source>
</evidence>
<sequence>MGILYLKEHATCYNYMSCVREGFLYHQFQPGELNEETNEADCIFFILEGELE</sequence>
<dbReference type="EMBL" id="VOHT01000029">
    <property type="protein sequence ID" value="TWV42659.1"/>
    <property type="molecule type" value="Genomic_DNA"/>
</dbReference>
<reference evidence="2 4" key="1">
    <citation type="submission" date="2019-07" db="EMBL/GenBank/DDBJ databases">
        <title>Genome Sequencing of Bacteroides fragilis.</title>
        <authorList>
            <person name="Pinto K.M."/>
            <person name="Ruoff K.L."/>
            <person name="Price C.E."/>
            <person name="Valls R.A."/>
            <person name="O'Toole G.A."/>
        </authorList>
    </citation>
    <scope>NUCLEOTIDE SEQUENCE [LARGE SCALE GENOMIC DNA]</scope>
    <source>
        <strain evidence="2 4">AD135F_3B</strain>
    </source>
</reference>
<dbReference type="Proteomes" id="UP000319026">
    <property type="component" value="Unassembled WGS sequence"/>
</dbReference>
<evidence type="ECO:0000313" key="2">
    <source>
        <dbReference type="EMBL" id="TWV42659.1"/>
    </source>
</evidence>
<gene>
    <name evidence="2" type="ORF">FSA03_24980</name>
    <name evidence="1" type="ORF">FSA06_25015</name>
</gene>
<dbReference type="EMBL" id="VOHV01000029">
    <property type="protein sequence ID" value="TWV35625.1"/>
    <property type="molecule type" value="Genomic_DNA"/>
</dbReference>
<dbReference type="Proteomes" id="UP000315444">
    <property type="component" value="Unassembled WGS sequence"/>
</dbReference>
<proteinExistence type="predicted"/>
<organism evidence="2 4">
    <name type="scientific">Bacteroides fragilis</name>
    <dbReference type="NCBI Taxonomy" id="817"/>
    <lineage>
        <taxon>Bacteria</taxon>
        <taxon>Pseudomonadati</taxon>
        <taxon>Bacteroidota</taxon>
        <taxon>Bacteroidia</taxon>
        <taxon>Bacteroidales</taxon>
        <taxon>Bacteroidaceae</taxon>
        <taxon>Bacteroides</taxon>
    </lineage>
</organism>
<protein>
    <submittedName>
        <fullName evidence="2">AraC family transcriptional regulator</fullName>
    </submittedName>
</protein>
<feature type="non-terminal residue" evidence="2">
    <location>
        <position position="52"/>
    </location>
</feature>